<reference evidence="10" key="1">
    <citation type="submission" date="2023-10" db="EMBL/GenBank/DDBJ databases">
        <title>Genome assembly of Pristionchus species.</title>
        <authorList>
            <person name="Yoshida K."/>
            <person name="Sommer R.J."/>
        </authorList>
    </citation>
    <scope>NUCLEOTIDE SEQUENCE</scope>
    <source>
        <strain evidence="10">RS0144</strain>
    </source>
</reference>
<keyword evidence="3" id="KW-0677">Repeat</keyword>
<proteinExistence type="predicted"/>
<dbReference type="Gene3D" id="2.130.10.10">
    <property type="entry name" value="YVTN repeat-like/Quinoprotein amine dehydrogenase"/>
    <property type="match status" value="2"/>
</dbReference>
<feature type="region of interest" description="Disordered" evidence="8">
    <location>
        <begin position="1"/>
        <end position="21"/>
    </location>
</feature>
<name>A0AAV5SWG8_9BILA</name>
<dbReference type="GO" id="GO:0005769">
    <property type="term" value="C:early endosome"/>
    <property type="evidence" value="ECO:0007669"/>
    <property type="project" value="TreeGrafter"/>
</dbReference>
<dbReference type="SUPFAM" id="SSF57903">
    <property type="entry name" value="FYVE/PHD zinc finger"/>
    <property type="match status" value="1"/>
</dbReference>
<dbReference type="InterPro" id="IPR001680">
    <property type="entry name" value="WD40_rpt"/>
</dbReference>
<organism evidence="10 11">
    <name type="scientific">Pristionchus entomophagus</name>
    <dbReference type="NCBI Taxonomy" id="358040"/>
    <lineage>
        <taxon>Eukaryota</taxon>
        <taxon>Metazoa</taxon>
        <taxon>Ecdysozoa</taxon>
        <taxon>Nematoda</taxon>
        <taxon>Chromadorea</taxon>
        <taxon>Rhabditida</taxon>
        <taxon>Rhabditina</taxon>
        <taxon>Diplogasteromorpha</taxon>
        <taxon>Diplogasteroidea</taxon>
        <taxon>Neodiplogasteridae</taxon>
        <taxon>Pristionchus</taxon>
    </lineage>
</organism>
<dbReference type="PANTHER" id="PTHR46189:SF1">
    <property type="entry name" value="LD41958P"/>
    <property type="match status" value="1"/>
</dbReference>
<feature type="repeat" description="WD" evidence="7">
    <location>
        <begin position="203"/>
        <end position="236"/>
    </location>
</feature>
<dbReference type="FunFam" id="3.30.40.10:FF:000105">
    <property type="entry name" value="WD repeat and FYVE domain-containing protein 2"/>
    <property type="match status" value="1"/>
</dbReference>
<dbReference type="PANTHER" id="PTHR46189">
    <property type="entry name" value="LD41958P"/>
    <property type="match status" value="1"/>
</dbReference>
<keyword evidence="4 6" id="KW-0863">Zinc-finger</keyword>
<dbReference type="InterPro" id="IPR042234">
    <property type="entry name" value="WDFY1/WDFY2"/>
</dbReference>
<evidence type="ECO:0000256" key="2">
    <source>
        <dbReference type="ARBA" id="ARBA00022723"/>
    </source>
</evidence>
<keyword evidence="2" id="KW-0479">Metal-binding</keyword>
<dbReference type="GO" id="GO:0008270">
    <property type="term" value="F:zinc ion binding"/>
    <property type="evidence" value="ECO:0007669"/>
    <property type="project" value="UniProtKB-KW"/>
</dbReference>
<dbReference type="CDD" id="cd15718">
    <property type="entry name" value="FYVE_WDFY1_like"/>
    <property type="match status" value="1"/>
</dbReference>
<evidence type="ECO:0000256" key="3">
    <source>
        <dbReference type="ARBA" id="ARBA00022737"/>
    </source>
</evidence>
<keyword evidence="1 7" id="KW-0853">WD repeat</keyword>
<evidence type="ECO:0000313" key="10">
    <source>
        <dbReference type="EMBL" id="GMS84594.1"/>
    </source>
</evidence>
<protein>
    <recommendedName>
        <fullName evidence="9">FYVE-type domain-containing protein</fullName>
    </recommendedName>
</protein>
<dbReference type="SMART" id="SM00064">
    <property type="entry name" value="FYVE"/>
    <property type="match status" value="1"/>
</dbReference>
<dbReference type="PROSITE" id="PS50082">
    <property type="entry name" value="WD_REPEATS_2"/>
    <property type="match status" value="1"/>
</dbReference>
<dbReference type="InterPro" id="IPR013083">
    <property type="entry name" value="Znf_RING/FYVE/PHD"/>
</dbReference>
<evidence type="ECO:0000313" key="11">
    <source>
        <dbReference type="Proteomes" id="UP001432027"/>
    </source>
</evidence>
<dbReference type="Pfam" id="PF00400">
    <property type="entry name" value="WD40"/>
    <property type="match status" value="1"/>
</dbReference>
<dbReference type="Gene3D" id="3.30.40.10">
    <property type="entry name" value="Zinc/RING finger domain, C3HC4 (zinc finger)"/>
    <property type="match status" value="1"/>
</dbReference>
<feature type="domain" description="FYVE-type" evidence="9">
    <location>
        <begin position="289"/>
        <end position="360"/>
    </location>
</feature>
<dbReference type="InterPro" id="IPR015943">
    <property type="entry name" value="WD40/YVTN_repeat-like_dom_sf"/>
</dbReference>
<dbReference type="InterPro" id="IPR000306">
    <property type="entry name" value="Znf_FYVE"/>
</dbReference>
<dbReference type="InterPro" id="IPR017455">
    <property type="entry name" value="Znf_FYVE-rel"/>
</dbReference>
<sequence length="412" mass="45699">MAATINSRPNGTPQPSTLGENAKPNLLYKIDGHVARVNGIHLLSKEEAIWTISDDRSVRLYMKRDNDQFWPSIHHFMPVPPTAVSFNEETDRLLVGLLNGTVVDFQVADDCNSMEEKRKWQLHAGPVTSVYLSLAQELVFSCAKDKQVFWHCSETAVKMGSFVVEHSCTCMVVDLPFVFIGDQGGNVSVLRLTGSAPQLISKLSAHTGSITSLAWDAVKQQLFSGSADNLVIMWDIGGKRGQAYELNSHKVRVNGVAVASAARRLFSVDDSGRLVCWDMDAPRMETPAWQPSDACQECNAPFFWNVAAMWQMKVVGLRQHHCRTCGHAVCNSCCSHRTTFPPMGFELPVRICKSCQTKMADDPSKFDLTPLAVSHEVRTGVTSIHLQQMHGRLATAGQNRIVYIWDVAQLLN</sequence>
<dbReference type="InterPro" id="IPR036322">
    <property type="entry name" value="WD40_repeat_dom_sf"/>
</dbReference>
<dbReference type="AlphaFoldDB" id="A0AAV5SWG8"/>
<evidence type="ECO:0000256" key="8">
    <source>
        <dbReference type="SAM" id="MobiDB-lite"/>
    </source>
</evidence>
<evidence type="ECO:0000256" key="1">
    <source>
        <dbReference type="ARBA" id="ARBA00022574"/>
    </source>
</evidence>
<dbReference type="InterPro" id="IPR019775">
    <property type="entry name" value="WD40_repeat_CS"/>
</dbReference>
<keyword evidence="11" id="KW-1185">Reference proteome</keyword>
<comment type="caution">
    <text evidence="10">The sequence shown here is derived from an EMBL/GenBank/DDBJ whole genome shotgun (WGS) entry which is preliminary data.</text>
</comment>
<gene>
    <name evidence="10" type="ORF">PENTCL1PPCAC_6769</name>
</gene>
<evidence type="ECO:0000256" key="6">
    <source>
        <dbReference type="PROSITE-ProRule" id="PRU00091"/>
    </source>
</evidence>
<dbReference type="Pfam" id="PF01363">
    <property type="entry name" value="FYVE"/>
    <property type="match status" value="1"/>
</dbReference>
<accession>A0AAV5SWG8</accession>
<feature type="compositionally biased region" description="Polar residues" evidence="8">
    <location>
        <begin position="1"/>
        <end position="19"/>
    </location>
</feature>
<dbReference type="SUPFAM" id="SSF50978">
    <property type="entry name" value="WD40 repeat-like"/>
    <property type="match status" value="1"/>
</dbReference>
<evidence type="ECO:0000256" key="5">
    <source>
        <dbReference type="ARBA" id="ARBA00022833"/>
    </source>
</evidence>
<evidence type="ECO:0000256" key="7">
    <source>
        <dbReference type="PROSITE-ProRule" id="PRU00221"/>
    </source>
</evidence>
<evidence type="ECO:0000259" key="9">
    <source>
        <dbReference type="PROSITE" id="PS50178"/>
    </source>
</evidence>
<dbReference type="PROSITE" id="PS50294">
    <property type="entry name" value="WD_REPEATS_REGION"/>
    <property type="match status" value="1"/>
</dbReference>
<evidence type="ECO:0000256" key="4">
    <source>
        <dbReference type="ARBA" id="ARBA00022771"/>
    </source>
</evidence>
<dbReference type="EMBL" id="BTSX01000002">
    <property type="protein sequence ID" value="GMS84594.1"/>
    <property type="molecule type" value="Genomic_DNA"/>
</dbReference>
<dbReference type="SMART" id="SM00320">
    <property type="entry name" value="WD40"/>
    <property type="match status" value="5"/>
</dbReference>
<dbReference type="Proteomes" id="UP001432027">
    <property type="component" value="Unassembled WGS sequence"/>
</dbReference>
<dbReference type="PROSITE" id="PS50178">
    <property type="entry name" value="ZF_FYVE"/>
    <property type="match status" value="1"/>
</dbReference>
<keyword evidence="5" id="KW-0862">Zinc</keyword>
<dbReference type="InterPro" id="IPR011011">
    <property type="entry name" value="Znf_FYVE_PHD"/>
</dbReference>
<dbReference type="PROSITE" id="PS00678">
    <property type="entry name" value="WD_REPEATS_1"/>
    <property type="match status" value="2"/>
</dbReference>